<protein>
    <submittedName>
        <fullName evidence="12">Putative membrane protein</fullName>
    </submittedName>
</protein>
<dbReference type="SMART" id="SM00756">
    <property type="entry name" value="VKc"/>
    <property type="match status" value="1"/>
</dbReference>
<feature type="transmembrane region" description="Helical" evidence="10">
    <location>
        <begin position="138"/>
        <end position="155"/>
    </location>
</feature>
<gene>
    <name evidence="12" type="ORF">LX80_02864</name>
</gene>
<keyword evidence="8" id="KW-1015">Disulfide bond</keyword>
<evidence type="ECO:0000256" key="7">
    <source>
        <dbReference type="ARBA" id="ARBA00023136"/>
    </source>
</evidence>
<dbReference type="AlphaFoldDB" id="A0A2W7RK67"/>
<dbReference type="Pfam" id="PF03412">
    <property type="entry name" value="Peptidase_C39"/>
    <property type="match status" value="1"/>
</dbReference>
<evidence type="ECO:0000256" key="6">
    <source>
        <dbReference type="ARBA" id="ARBA00023002"/>
    </source>
</evidence>
<evidence type="ECO:0000256" key="2">
    <source>
        <dbReference type="ARBA" id="ARBA00006214"/>
    </source>
</evidence>
<sequence>MEENTVNIIYKWLKQSHYDVSIEKIQLQFLSHPDIGTLSSITDTLNTFKIENQAAQIDIDNIPNLKESFLALIRNNKIDQFVLTRVISTVSIEIYTGQEKSFSITFDNFKKIFTGIIVVIEKKEPTLGVKIYDWLRPLFINLLAFTVFFLFWLQSTQTFNIYAYLLLTIVGLTCSILLFVHSLGFNNHFLQRFCTLSKNSDCGQVLHSKAANLWKNINLTDAGIVYFSLQLIYLLLLPNAISILLALSIVGILFPIYSIYQQAYIIKKWCPLCLTIAAILLLQGIVAIISISQIFLQTRFIAAVLCITALVYLVWYYLKQLFENSAKLHNTEIECLSFKRNYHLFIAYYKLTNSIEDSHLKKEKEIIIGSEQAPIQITLISNPLCRACQKAHGELKSLLQKFPANISLRIVFFVPYEYTIDLGTKIASWLVHTYFNNKEKGIETIENWYNNPNFKEFDKLKQLSDIVKQQQPFLQNQAEWCVQQQLTLTPLLLINNKQFPLIYRINDLGFHIEAIIEFEHEQENRKRAQSNQNMC</sequence>
<evidence type="ECO:0000256" key="8">
    <source>
        <dbReference type="ARBA" id="ARBA00023157"/>
    </source>
</evidence>
<comment type="caution">
    <text evidence="12">The sequence shown here is derived from an EMBL/GenBank/DDBJ whole genome shotgun (WGS) entry which is preliminary data.</text>
</comment>
<dbReference type="GO" id="GO:0016491">
    <property type="term" value="F:oxidoreductase activity"/>
    <property type="evidence" value="ECO:0007669"/>
    <property type="project" value="UniProtKB-KW"/>
</dbReference>
<dbReference type="RefSeq" id="WP_111297327.1">
    <property type="nucleotide sequence ID" value="NZ_QKZV01000025.1"/>
</dbReference>
<evidence type="ECO:0000256" key="5">
    <source>
        <dbReference type="ARBA" id="ARBA00022989"/>
    </source>
</evidence>
<name>A0A2W7RK67_9BACT</name>
<keyword evidence="4" id="KW-0874">Quinone</keyword>
<dbReference type="OrthoDB" id="1100563at2"/>
<organism evidence="12 13">
    <name type="scientific">Hydrotalea sandarakina</name>
    <dbReference type="NCBI Taxonomy" id="1004304"/>
    <lineage>
        <taxon>Bacteria</taxon>
        <taxon>Pseudomonadati</taxon>
        <taxon>Bacteroidota</taxon>
        <taxon>Chitinophagia</taxon>
        <taxon>Chitinophagales</taxon>
        <taxon>Chitinophagaceae</taxon>
        <taxon>Hydrotalea</taxon>
    </lineage>
</organism>
<dbReference type="InterPro" id="IPR036249">
    <property type="entry name" value="Thioredoxin-like_sf"/>
</dbReference>
<dbReference type="Gene3D" id="3.40.30.10">
    <property type="entry name" value="Glutaredoxin"/>
    <property type="match status" value="1"/>
</dbReference>
<dbReference type="EMBL" id="QKZV01000025">
    <property type="protein sequence ID" value="PZX59396.1"/>
    <property type="molecule type" value="Genomic_DNA"/>
</dbReference>
<evidence type="ECO:0000259" key="11">
    <source>
        <dbReference type="SMART" id="SM00756"/>
    </source>
</evidence>
<dbReference type="Gene3D" id="3.90.70.10">
    <property type="entry name" value="Cysteine proteinases"/>
    <property type="match status" value="1"/>
</dbReference>
<keyword evidence="13" id="KW-1185">Reference proteome</keyword>
<dbReference type="InterPro" id="IPR012336">
    <property type="entry name" value="Thioredoxin-like_fold"/>
</dbReference>
<dbReference type="GO" id="GO:0006508">
    <property type="term" value="P:proteolysis"/>
    <property type="evidence" value="ECO:0007669"/>
    <property type="project" value="InterPro"/>
</dbReference>
<keyword evidence="9" id="KW-0676">Redox-active center</keyword>
<feature type="domain" description="Vitamin K epoxide reductase" evidence="11">
    <location>
        <begin position="157"/>
        <end position="291"/>
    </location>
</feature>
<evidence type="ECO:0000256" key="4">
    <source>
        <dbReference type="ARBA" id="ARBA00022719"/>
    </source>
</evidence>
<keyword evidence="6" id="KW-0560">Oxidoreductase</keyword>
<comment type="subcellular location">
    <subcellularLocation>
        <location evidence="1">Membrane</location>
        <topology evidence="1">Multi-pass membrane protein</topology>
    </subcellularLocation>
</comment>
<evidence type="ECO:0000313" key="12">
    <source>
        <dbReference type="EMBL" id="PZX59396.1"/>
    </source>
</evidence>
<dbReference type="InterPro" id="IPR005074">
    <property type="entry name" value="Peptidase_C39"/>
</dbReference>
<dbReference type="Pfam" id="PF13462">
    <property type="entry name" value="Thioredoxin_4"/>
    <property type="match status" value="1"/>
</dbReference>
<keyword evidence="5 10" id="KW-1133">Transmembrane helix</keyword>
<keyword evidence="3 10" id="KW-0812">Transmembrane</keyword>
<dbReference type="GO" id="GO:0008233">
    <property type="term" value="F:peptidase activity"/>
    <property type="evidence" value="ECO:0007669"/>
    <property type="project" value="InterPro"/>
</dbReference>
<dbReference type="CDD" id="cd12921">
    <property type="entry name" value="VKOR_4"/>
    <property type="match status" value="1"/>
</dbReference>
<dbReference type="GO" id="GO:0016020">
    <property type="term" value="C:membrane"/>
    <property type="evidence" value="ECO:0007669"/>
    <property type="project" value="UniProtKB-SubCell"/>
</dbReference>
<reference evidence="12 13" key="1">
    <citation type="submission" date="2018-06" db="EMBL/GenBank/DDBJ databases">
        <title>Genomic Encyclopedia of Archaeal and Bacterial Type Strains, Phase II (KMG-II): from individual species to whole genera.</title>
        <authorList>
            <person name="Goeker M."/>
        </authorList>
    </citation>
    <scope>NUCLEOTIDE SEQUENCE [LARGE SCALE GENOMIC DNA]</scope>
    <source>
        <strain evidence="12 13">DSM 23241</strain>
    </source>
</reference>
<feature type="transmembrane region" description="Helical" evidence="10">
    <location>
        <begin position="272"/>
        <end position="294"/>
    </location>
</feature>
<dbReference type="SUPFAM" id="SSF52833">
    <property type="entry name" value="Thioredoxin-like"/>
    <property type="match status" value="1"/>
</dbReference>
<dbReference type="Gene3D" id="1.20.1440.130">
    <property type="entry name" value="VKOR domain"/>
    <property type="match status" value="1"/>
</dbReference>
<dbReference type="GO" id="GO:0048038">
    <property type="term" value="F:quinone binding"/>
    <property type="evidence" value="ECO:0007669"/>
    <property type="project" value="UniProtKB-KW"/>
</dbReference>
<dbReference type="InterPro" id="IPR012932">
    <property type="entry name" value="VKOR"/>
</dbReference>
<evidence type="ECO:0000256" key="10">
    <source>
        <dbReference type="SAM" id="Phobius"/>
    </source>
</evidence>
<evidence type="ECO:0000313" key="13">
    <source>
        <dbReference type="Proteomes" id="UP000249720"/>
    </source>
</evidence>
<dbReference type="GO" id="GO:0005524">
    <property type="term" value="F:ATP binding"/>
    <property type="evidence" value="ECO:0007669"/>
    <property type="project" value="InterPro"/>
</dbReference>
<evidence type="ECO:0000256" key="1">
    <source>
        <dbReference type="ARBA" id="ARBA00004141"/>
    </source>
</evidence>
<proteinExistence type="inferred from homology"/>
<evidence type="ECO:0000256" key="9">
    <source>
        <dbReference type="ARBA" id="ARBA00023284"/>
    </source>
</evidence>
<comment type="similarity">
    <text evidence="2">Belongs to the VKOR family.</text>
</comment>
<keyword evidence="7 10" id="KW-0472">Membrane</keyword>
<dbReference type="Proteomes" id="UP000249720">
    <property type="component" value="Unassembled WGS sequence"/>
</dbReference>
<dbReference type="InterPro" id="IPR038354">
    <property type="entry name" value="VKOR_sf"/>
</dbReference>
<feature type="transmembrane region" description="Helical" evidence="10">
    <location>
        <begin position="241"/>
        <end position="260"/>
    </location>
</feature>
<evidence type="ECO:0000256" key="3">
    <source>
        <dbReference type="ARBA" id="ARBA00022692"/>
    </source>
</evidence>
<accession>A0A2W7RK67</accession>
<feature type="transmembrane region" description="Helical" evidence="10">
    <location>
        <begin position="300"/>
        <end position="318"/>
    </location>
</feature>
<feature type="transmembrane region" description="Helical" evidence="10">
    <location>
        <begin position="161"/>
        <end position="183"/>
    </location>
</feature>
<dbReference type="Pfam" id="PF07884">
    <property type="entry name" value="VKOR"/>
    <property type="match status" value="1"/>
</dbReference>